<evidence type="ECO:0000256" key="1">
    <source>
        <dbReference type="ARBA" id="ARBA00023002"/>
    </source>
</evidence>
<dbReference type="InterPro" id="IPR036291">
    <property type="entry name" value="NAD(P)-bd_dom_sf"/>
</dbReference>
<dbReference type="GO" id="GO:0006694">
    <property type="term" value="P:steroid biosynthetic process"/>
    <property type="evidence" value="ECO:0007669"/>
    <property type="project" value="InterPro"/>
</dbReference>
<protein>
    <submittedName>
        <fullName evidence="4">Related to aldehyde reductase II</fullName>
    </submittedName>
</protein>
<dbReference type="OrthoDB" id="2735536at2759"/>
<dbReference type="PANTHER" id="PTHR10366">
    <property type="entry name" value="NAD DEPENDENT EPIMERASE/DEHYDRATASE"/>
    <property type="match status" value="1"/>
</dbReference>
<keyword evidence="1" id="KW-0560">Oxidoreductase</keyword>
<dbReference type="SUPFAM" id="SSF51735">
    <property type="entry name" value="NAD(P)-binding Rossmann-fold domains"/>
    <property type="match status" value="1"/>
</dbReference>
<reference evidence="4 5" key="1">
    <citation type="submission" date="2016-03" db="EMBL/GenBank/DDBJ databases">
        <authorList>
            <person name="Ploux O."/>
        </authorList>
    </citation>
    <scope>NUCLEOTIDE SEQUENCE [LARGE SCALE GENOMIC DNA]</scope>
    <source>
        <strain evidence="4 5">UAMH 11012</strain>
    </source>
</reference>
<keyword evidence="5" id="KW-1185">Reference proteome</keyword>
<evidence type="ECO:0000256" key="2">
    <source>
        <dbReference type="ARBA" id="ARBA00023445"/>
    </source>
</evidence>
<proteinExistence type="inferred from homology"/>
<dbReference type="CDD" id="cd05227">
    <property type="entry name" value="AR_SDR_e"/>
    <property type="match status" value="1"/>
</dbReference>
<dbReference type="EMBL" id="FJOG01000014">
    <property type="protein sequence ID" value="CZR59787.1"/>
    <property type="molecule type" value="Genomic_DNA"/>
</dbReference>
<accession>A0A1L7X468</accession>
<dbReference type="STRING" id="576137.A0A1L7X468"/>
<dbReference type="AlphaFoldDB" id="A0A1L7X468"/>
<organism evidence="4 5">
    <name type="scientific">Phialocephala subalpina</name>
    <dbReference type="NCBI Taxonomy" id="576137"/>
    <lineage>
        <taxon>Eukaryota</taxon>
        <taxon>Fungi</taxon>
        <taxon>Dikarya</taxon>
        <taxon>Ascomycota</taxon>
        <taxon>Pezizomycotina</taxon>
        <taxon>Leotiomycetes</taxon>
        <taxon>Helotiales</taxon>
        <taxon>Mollisiaceae</taxon>
        <taxon>Phialocephala</taxon>
        <taxon>Phialocephala fortinii species complex</taxon>
    </lineage>
</organism>
<gene>
    <name evidence="4" type="ORF">PAC_09681</name>
</gene>
<feature type="domain" description="3-beta hydroxysteroid dehydrogenase/isomerase" evidence="3">
    <location>
        <begin position="23"/>
        <end position="282"/>
    </location>
</feature>
<dbReference type="Proteomes" id="UP000184330">
    <property type="component" value="Unassembled WGS sequence"/>
</dbReference>
<dbReference type="InterPro" id="IPR002225">
    <property type="entry name" value="3Beta_OHSteriod_DH/Estase"/>
</dbReference>
<dbReference type="GO" id="GO:0016616">
    <property type="term" value="F:oxidoreductase activity, acting on the CH-OH group of donors, NAD or NADP as acceptor"/>
    <property type="evidence" value="ECO:0007669"/>
    <property type="project" value="InterPro"/>
</dbReference>
<evidence type="ECO:0000313" key="4">
    <source>
        <dbReference type="EMBL" id="CZR59787.1"/>
    </source>
</evidence>
<dbReference type="Pfam" id="PF01073">
    <property type="entry name" value="3Beta_HSD"/>
    <property type="match status" value="1"/>
</dbReference>
<sequence>MDAIKNKVQQVLNPTSGNGKTVLVTGGSGFVAAHVLNSFLSRDYNVRTTVRSQQTAEKVKKSHEKDLDRLSFAIVPDVATPGGHDEAVKGVDGVIHTASPFVLQVEDNERDLLRPTIDGTSSVLTSIQKHNSTVKRVVITSSFAAIIDMDKGARSGYTYTEKDWNPVTYEAASNKESPGPVSYCASKTFAEQAAYDFVAKNKPNFNVSSICPPMVYGPAAHSIDSLDKLNTSSADIYRLMNGSEKTVPDTNFFAWVDVRDVGEAHVKAYESSEAAGQRYFTTAGGYTYNQICEIILKNFPELKGRVPEPKEEKFPDVYGVSNEKARKELGMSFIDLETSIVDQVKEFLALEKRSKA</sequence>
<dbReference type="Gene3D" id="3.40.50.720">
    <property type="entry name" value="NAD(P)-binding Rossmann-like Domain"/>
    <property type="match status" value="1"/>
</dbReference>
<dbReference type="InterPro" id="IPR050425">
    <property type="entry name" value="NAD(P)_dehydrat-like"/>
</dbReference>
<comment type="similarity">
    <text evidence="2">Belongs to the NAD(P)-dependent epimerase/dehydratase family. Dihydroflavonol-4-reductase subfamily.</text>
</comment>
<dbReference type="FunFam" id="3.40.50.720:FF:000191">
    <property type="entry name" value="Methylglyoxal reductase (NADPH-dependent)"/>
    <property type="match status" value="1"/>
</dbReference>
<evidence type="ECO:0000259" key="3">
    <source>
        <dbReference type="Pfam" id="PF01073"/>
    </source>
</evidence>
<name>A0A1L7X468_9HELO</name>
<evidence type="ECO:0000313" key="5">
    <source>
        <dbReference type="Proteomes" id="UP000184330"/>
    </source>
</evidence>
<dbReference type="PANTHER" id="PTHR10366:SF564">
    <property type="entry name" value="STEROL-4-ALPHA-CARBOXYLATE 3-DEHYDROGENASE, DECARBOXYLATING"/>
    <property type="match status" value="1"/>
</dbReference>